<proteinExistence type="predicted"/>
<name>A0A2X4X7E9_SERPL</name>
<gene>
    <name evidence="1" type="ORF">I6G64_07700</name>
    <name evidence="2" type="ORF">NCTC12961_01162</name>
</gene>
<dbReference type="Proteomes" id="UP000594967">
    <property type="component" value="Chromosome"/>
</dbReference>
<dbReference type="Proteomes" id="UP000248897">
    <property type="component" value="Chromosome 1"/>
</dbReference>
<dbReference type="EMBL" id="LS483469">
    <property type="protein sequence ID" value="SQI32454.1"/>
    <property type="molecule type" value="Genomic_DNA"/>
</dbReference>
<dbReference type="AlphaFoldDB" id="A0A2X4X7E9"/>
<keyword evidence="4" id="KW-1185">Reference proteome</keyword>
<reference evidence="2 3" key="1">
    <citation type="submission" date="2018-06" db="EMBL/GenBank/DDBJ databases">
        <authorList>
            <consortium name="Pathogen Informatics"/>
            <person name="Doyle S."/>
        </authorList>
    </citation>
    <scope>NUCLEOTIDE SEQUENCE [LARGE SCALE GENOMIC DNA]</scope>
    <source>
        <strain evidence="2 3">NCTC12961</strain>
    </source>
</reference>
<protein>
    <submittedName>
        <fullName evidence="2">Uncharacterized protein</fullName>
    </submittedName>
</protein>
<evidence type="ECO:0000313" key="2">
    <source>
        <dbReference type="EMBL" id="SQI32454.1"/>
    </source>
</evidence>
<reference evidence="1 4" key="2">
    <citation type="submission" date="2020-12" db="EMBL/GenBank/DDBJ databases">
        <title>FDA dAtabase for Regulatory Grade micrObial Sequences (FDA-ARGOS): Supporting development and validation of Infectious Disease Dx tests.</title>
        <authorList>
            <person name="Sproer C."/>
            <person name="Gronow S."/>
            <person name="Severitt S."/>
            <person name="Schroder I."/>
            <person name="Tallon L."/>
            <person name="Sadzewicz L."/>
            <person name="Zhao X."/>
            <person name="Boylan J."/>
            <person name="Ott S."/>
            <person name="Bowen H."/>
            <person name="Vavikolanu K."/>
            <person name="Mehta A."/>
            <person name="Aluvathingal J."/>
            <person name="Nadendla S."/>
            <person name="Lowell S."/>
            <person name="Myers T."/>
            <person name="Yan Y."/>
            <person name="Sichtig H."/>
        </authorList>
    </citation>
    <scope>NUCLEOTIDE SEQUENCE [LARGE SCALE GENOMIC DNA]</scope>
    <source>
        <strain evidence="1 4">FDAARGOS_907</strain>
    </source>
</reference>
<dbReference type="EMBL" id="CP065673">
    <property type="protein sequence ID" value="QPS22264.1"/>
    <property type="molecule type" value="Genomic_DNA"/>
</dbReference>
<evidence type="ECO:0000313" key="4">
    <source>
        <dbReference type="Proteomes" id="UP000594967"/>
    </source>
</evidence>
<organism evidence="2 3">
    <name type="scientific">Serratia plymuthica</name>
    <dbReference type="NCBI Taxonomy" id="82996"/>
    <lineage>
        <taxon>Bacteria</taxon>
        <taxon>Pseudomonadati</taxon>
        <taxon>Pseudomonadota</taxon>
        <taxon>Gammaproteobacteria</taxon>
        <taxon>Enterobacterales</taxon>
        <taxon>Yersiniaceae</taxon>
        <taxon>Serratia</taxon>
    </lineage>
</organism>
<dbReference type="RefSeq" id="WP_063198199.1">
    <property type="nucleotide sequence ID" value="NZ_CAMITG010000006.1"/>
</dbReference>
<accession>A0A2X4X7E9</accession>
<evidence type="ECO:0000313" key="1">
    <source>
        <dbReference type="EMBL" id="QPS22264.1"/>
    </source>
</evidence>
<evidence type="ECO:0000313" key="3">
    <source>
        <dbReference type="Proteomes" id="UP000248897"/>
    </source>
</evidence>
<sequence length="82" mass="8722">MTLINKNVGEYDFTAEKKGGMITGTISGEFPDSDANLPLLPFSGTFSAPSVAGAIADITRQFPDIEPAIVDLLQEEMLKAGF</sequence>